<protein>
    <submittedName>
        <fullName evidence="5">Putative phosphoglycerate mutase</fullName>
    </submittedName>
</protein>
<dbReference type="InterPro" id="IPR013078">
    <property type="entry name" value="His_Pase_superF_clade-1"/>
</dbReference>
<dbReference type="CDD" id="cd07067">
    <property type="entry name" value="HP_PGM_like"/>
    <property type="match status" value="1"/>
</dbReference>
<dbReference type="InterPro" id="IPR029033">
    <property type="entry name" value="His_PPase_superfam"/>
</dbReference>
<dbReference type="InterPro" id="IPR001345">
    <property type="entry name" value="PG/BPGM_mutase_AS"/>
</dbReference>
<organism evidence="5 6">
    <name type="scientific">Microbacterium kyungheense</name>
    <dbReference type="NCBI Taxonomy" id="1263636"/>
    <lineage>
        <taxon>Bacteria</taxon>
        <taxon>Bacillati</taxon>
        <taxon>Actinomycetota</taxon>
        <taxon>Actinomycetes</taxon>
        <taxon>Micrococcales</taxon>
        <taxon>Microbacteriaceae</taxon>
        <taxon>Microbacterium</taxon>
    </lineage>
</organism>
<feature type="active site" description="Tele-phosphohistidine intermediate" evidence="3">
    <location>
        <position position="9"/>
    </location>
</feature>
<feature type="binding site" evidence="4">
    <location>
        <begin position="8"/>
        <end position="15"/>
    </location>
    <ligand>
        <name>substrate</name>
    </ligand>
</feature>
<feature type="binding site" evidence="4">
    <location>
        <position position="63"/>
    </location>
    <ligand>
        <name>substrate</name>
    </ligand>
</feature>
<dbReference type="OrthoDB" id="4697614at2"/>
<evidence type="ECO:0000256" key="2">
    <source>
        <dbReference type="ARBA" id="ARBA00023235"/>
    </source>
</evidence>
<evidence type="ECO:0000313" key="6">
    <source>
        <dbReference type="Proteomes" id="UP000320235"/>
    </source>
</evidence>
<evidence type="ECO:0000313" key="5">
    <source>
        <dbReference type="EMBL" id="TQM28400.1"/>
    </source>
</evidence>
<dbReference type="GO" id="GO:0016791">
    <property type="term" value="F:phosphatase activity"/>
    <property type="evidence" value="ECO:0007669"/>
    <property type="project" value="TreeGrafter"/>
</dbReference>
<keyword evidence="2" id="KW-0413">Isomerase</keyword>
<dbReference type="InterPro" id="IPR050275">
    <property type="entry name" value="PGM_Phosphatase"/>
</dbReference>
<dbReference type="RefSeq" id="WP_141894630.1">
    <property type="nucleotide sequence ID" value="NZ_BAABLH010000005.1"/>
</dbReference>
<evidence type="ECO:0000256" key="1">
    <source>
        <dbReference type="ARBA" id="ARBA00023152"/>
    </source>
</evidence>
<sequence length="202" mass="21837">MTSLTLIRHGETDWNLERRIQGATDIPLNDTGRAQARAAADVLAAEFERRGVTPIVVSSDLQRAHETARIIAAVLDADAPILYPELRERRYGAAEGMLVADYRAHHGGPGQPPADGEEDRALLRARGLDALRRIARDARRVTAPTDVPVVAVSHGGLIGELIRHASGDTLPLVGERIGNASAHRFVVERDGLRLLSYTPIAA</sequence>
<dbReference type="Pfam" id="PF00300">
    <property type="entry name" value="His_Phos_1"/>
    <property type="match status" value="1"/>
</dbReference>
<name>A0A543F3N8_9MICO</name>
<dbReference type="GO" id="GO:0005737">
    <property type="term" value="C:cytoplasm"/>
    <property type="evidence" value="ECO:0007669"/>
    <property type="project" value="TreeGrafter"/>
</dbReference>
<evidence type="ECO:0000256" key="3">
    <source>
        <dbReference type="PIRSR" id="PIRSR613078-1"/>
    </source>
</evidence>
<dbReference type="EMBL" id="VFPE01000002">
    <property type="protein sequence ID" value="TQM28400.1"/>
    <property type="molecule type" value="Genomic_DNA"/>
</dbReference>
<dbReference type="PROSITE" id="PS00175">
    <property type="entry name" value="PG_MUTASE"/>
    <property type="match status" value="1"/>
</dbReference>
<evidence type="ECO:0000256" key="4">
    <source>
        <dbReference type="PIRSR" id="PIRSR613078-2"/>
    </source>
</evidence>
<accession>A0A543F3N8</accession>
<dbReference type="AlphaFoldDB" id="A0A543F3N8"/>
<feature type="binding site" evidence="4">
    <location>
        <begin position="88"/>
        <end position="91"/>
    </location>
    <ligand>
        <name>substrate</name>
    </ligand>
</feature>
<dbReference type="PANTHER" id="PTHR48100:SF1">
    <property type="entry name" value="HISTIDINE PHOSPHATASE FAMILY PROTEIN-RELATED"/>
    <property type="match status" value="1"/>
</dbReference>
<dbReference type="PANTHER" id="PTHR48100">
    <property type="entry name" value="BROAD-SPECIFICITY PHOSPHATASE YOR283W-RELATED"/>
    <property type="match status" value="1"/>
</dbReference>
<feature type="active site" description="Proton donor/acceptor" evidence="3">
    <location>
        <position position="88"/>
    </location>
</feature>
<dbReference type="Proteomes" id="UP000320235">
    <property type="component" value="Unassembled WGS sequence"/>
</dbReference>
<keyword evidence="6" id="KW-1185">Reference proteome</keyword>
<keyword evidence="1" id="KW-0324">Glycolysis</keyword>
<comment type="caution">
    <text evidence="5">The sequence shown here is derived from an EMBL/GenBank/DDBJ whole genome shotgun (WGS) entry which is preliminary data.</text>
</comment>
<proteinExistence type="predicted"/>
<dbReference type="SMART" id="SM00855">
    <property type="entry name" value="PGAM"/>
    <property type="match status" value="1"/>
</dbReference>
<gene>
    <name evidence="5" type="ORF">FB391_2467</name>
</gene>
<dbReference type="SUPFAM" id="SSF53254">
    <property type="entry name" value="Phosphoglycerate mutase-like"/>
    <property type="match status" value="1"/>
</dbReference>
<reference evidence="5 6" key="1">
    <citation type="submission" date="2019-06" db="EMBL/GenBank/DDBJ databases">
        <title>Sequencing the genomes of 1000 actinobacteria strains.</title>
        <authorList>
            <person name="Klenk H.-P."/>
        </authorList>
    </citation>
    <scope>NUCLEOTIDE SEQUENCE [LARGE SCALE GENOMIC DNA]</scope>
    <source>
        <strain evidence="5 6">DSM 105492</strain>
    </source>
</reference>
<dbReference type="Gene3D" id="3.40.50.1240">
    <property type="entry name" value="Phosphoglycerate mutase-like"/>
    <property type="match status" value="1"/>
</dbReference>